<reference evidence="8 9" key="1">
    <citation type="submission" date="2019-12" db="EMBL/GenBank/DDBJ databases">
        <title>Auraticoccus cholistani sp. nov., an actinomycete isolated from soil of Cholistan desert.</title>
        <authorList>
            <person name="Cheema M.T."/>
        </authorList>
    </citation>
    <scope>NUCLEOTIDE SEQUENCE [LARGE SCALE GENOMIC DNA]</scope>
    <source>
        <strain evidence="8 9">F435</strain>
    </source>
</reference>
<dbReference type="InterPro" id="IPR036249">
    <property type="entry name" value="Thioredoxin-like_sf"/>
</dbReference>
<dbReference type="CDD" id="cd02966">
    <property type="entry name" value="TlpA_like_family"/>
    <property type="match status" value="1"/>
</dbReference>
<keyword evidence="5" id="KW-0676">Redox-active center</keyword>
<evidence type="ECO:0000256" key="2">
    <source>
        <dbReference type="ARBA" id="ARBA00022748"/>
    </source>
</evidence>
<dbReference type="InterPro" id="IPR017937">
    <property type="entry name" value="Thioredoxin_CS"/>
</dbReference>
<dbReference type="GO" id="GO:0016209">
    <property type="term" value="F:antioxidant activity"/>
    <property type="evidence" value="ECO:0007669"/>
    <property type="project" value="InterPro"/>
</dbReference>
<keyword evidence="3" id="KW-0735">Signal-anchor</keyword>
<dbReference type="InterPro" id="IPR013766">
    <property type="entry name" value="Thioredoxin_domain"/>
</dbReference>
<proteinExistence type="predicted"/>
<evidence type="ECO:0000256" key="5">
    <source>
        <dbReference type="ARBA" id="ARBA00023284"/>
    </source>
</evidence>
<feature type="signal peptide" evidence="6">
    <location>
        <begin position="1"/>
        <end position="17"/>
    </location>
</feature>
<dbReference type="Pfam" id="PF00578">
    <property type="entry name" value="AhpC-TSA"/>
    <property type="match status" value="1"/>
</dbReference>
<dbReference type="GO" id="GO:0030313">
    <property type="term" value="C:cell envelope"/>
    <property type="evidence" value="ECO:0007669"/>
    <property type="project" value="UniProtKB-SubCell"/>
</dbReference>
<dbReference type="Gene3D" id="3.40.30.10">
    <property type="entry name" value="Glutaredoxin"/>
    <property type="match status" value="1"/>
</dbReference>
<dbReference type="InterPro" id="IPR050553">
    <property type="entry name" value="Thioredoxin_ResA/DsbE_sf"/>
</dbReference>
<dbReference type="PROSITE" id="PS51352">
    <property type="entry name" value="THIOREDOXIN_2"/>
    <property type="match status" value="1"/>
</dbReference>
<keyword evidence="2" id="KW-0201">Cytochrome c-type biogenesis</keyword>
<dbReference type="SUPFAM" id="SSF52833">
    <property type="entry name" value="Thioredoxin-like"/>
    <property type="match status" value="1"/>
</dbReference>
<dbReference type="PROSITE" id="PS00194">
    <property type="entry name" value="THIOREDOXIN_1"/>
    <property type="match status" value="1"/>
</dbReference>
<dbReference type="Proteomes" id="UP000435304">
    <property type="component" value="Unassembled WGS sequence"/>
</dbReference>
<feature type="chain" id="PRO_5025517133" evidence="6">
    <location>
        <begin position="18"/>
        <end position="187"/>
    </location>
</feature>
<dbReference type="GO" id="GO:0017004">
    <property type="term" value="P:cytochrome complex assembly"/>
    <property type="evidence" value="ECO:0007669"/>
    <property type="project" value="UniProtKB-KW"/>
</dbReference>
<dbReference type="PANTHER" id="PTHR42852:SF6">
    <property type="entry name" value="THIOL:DISULFIDE INTERCHANGE PROTEIN DSBE"/>
    <property type="match status" value="1"/>
</dbReference>
<evidence type="ECO:0000313" key="8">
    <source>
        <dbReference type="EMBL" id="MVA77026.1"/>
    </source>
</evidence>
<keyword evidence="4" id="KW-1015">Disulfide bond</keyword>
<protein>
    <submittedName>
        <fullName evidence="8">Redoxin domain-containing protein</fullName>
    </submittedName>
</protein>
<dbReference type="InterPro" id="IPR000866">
    <property type="entry name" value="AhpC/TSA"/>
</dbReference>
<gene>
    <name evidence="8" type="ORF">GC722_13470</name>
</gene>
<keyword evidence="3" id="KW-0812">Transmembrane</keyword>
<evidence type="ECO:0000313" key="9">
    <source>
        <dbReference type="Proteomes" id="UP000435304"/>
    </source>
</evidence>
<keyword evidence="9" id="KW-1185">Reference proteome</keyword>
<evidence type="ECO:0000259" key="7">
    <source>
        <dbReference type="PROSITE" id="PS51352"/>
    </source>
</evidence>
<dbReference type="PANTHER" id="PTHR42852">
    <property type="entry name" value="THIOL:DISULFIDE INTERCHANGE PROTEIN DSBE"/>
    <property type="match status" value="1"/>
</dbReference>
<evidence type="ECO:0000256" key="1">
    <source>
        <dbReference type="ARBA" id="ARBA00004196"/>
    </source>
</evidence>
<organism evidence="8 9">
    <name type="scientific">Auraticoccus cholistanensis</name>
    <dbReference type="NCBI Taxonomy" id="2656650"/>
    <lineage>
        <taxon>Bacteria</taxon>
        <taxon>Bacillati</taxon>
        <taxon>Actinomycetota</taxon>
        <taxon>Actinomycetes</taxon>
        <taxon>Propionibacteriales</taxon>
        <taxon>Propionibacteriaceae</taxon>
        <taxon>Auraticoccus</taxon>
    </lineage>
</organism>
<comment type="subcellular location">
    <subcellularLocation>
        <location evidence="1">Cell envelope</location>
    </subcellularLocation>
</comment>
<sequence length="187" mass="18982">MLAAALGLALTLTGCSAAGGTSGGGVQEGFVSGDGTITQVAPDEREPAPDITGPVVGGGEPVSLADHRGEVVVLNVWASWCAPCRAEARDLVEAAAQTGGTAQFIGLNAKEDNPSAEEAYLRAFEVSYPSLDDPTGELQLRFADNLPPAAIPSTLVIDREGRVAARVLGTISAATLVALVTDVAEGR</sequence>
<accession>A0A6A9UVS8</accession>
<dbReference type="GO" id="GO:0016491">
    <property type="term" value="F:oxidoreductase activity"/>
    <property type="evidence" value="ECO:0007669"/>
    <property type="project" value="InterPro"/>
</dbReference>
<dbReference type="EMBL" id="WPCU01000009">
    <property type="protein sequence ID" value="MVA77026.1"/>
    <property type="molecule type" value="Genomic_DNA"/>
</dbReference>
<evidence type="ECO:0000256" key="6">
    <source>
        <dbReference type="SAM" id="SignalP"/>
    </source>
</evidence>
<name>A0A6A9UVS8_9ACTN</name>
<evidence type="ECO:0000256" key="4">
    <source>
        <dbReference type="ARBA" id="ARBA00023157"/>
    </source>
</evidence>
<comment type="caution">
    <text evidence="8">The sequence shown here is derived from an EMBL/GenBank/DDBJ whole genome shotgun (WGS) entry which is preliminary data.</text>
</comment>
<feature type="domain" description="Thioredoxin" evidence="7">
    <location>
        <begin position="42"/>
        <end position="185"/>
    </location>
</feature>
<dbReference type="AlphaFoldDB" id="A0A6A9UVS8"/>
<evidence type="ECO:0000256" key="3">
    <source>
        <dbReference type="ARBA" id="ARBA00022968"/>
    </source>
</evidence>
<keyword evidence="6" id="KW-0732">Signal</keyword>